<evidence type="ECO:0000256" key="8">
    <source>
        <dbReference type="ARBA" id="ARBA00023306"/>
    </source>
</evidence>
<comment type="function">
    <text evidence="9">Site-specific tyrosine recombinase, which acts by catalyzing the cutting and rejoining of the recombining DNA molecules. The XerC-XerD complex is essential to convert dimers of the bacterial chromosome into monomers to permit their segregation at cell division. It also contributes to the segregational stability of plasmids.</text>
</comment>
<evidence type="ECO:0000256" key="6">
    <source>
        <dbReference type="ARBA" id="ARBA00023125"/>
    </source>
</evidence>
<feature type="active site" evidence="9">
    <location>
        <position position="383"/>
    </location>
</feature>
<keyword evidence="3 9" id="KW-0132">Cell division</keyword>
<evidence type="ECO:0000313" key="13">
    <source>
        <dbReference type="EMBL" id="GAA5340182.1"/>
    </source>
</evidence>
<dbReference type="CDD" id="cd00798">
    <property type="entry name" value="INT_XerDC_C"/>
    <property type="match status" value="1"/>
</dbReference>
<feature type="active site" evidence="9">
    <location>
        <position position="386"/>
    </location>
</feature>
<dbReference type="Gene3D" id="1.10.150.130">
    <property type="match status" value="1"/>
</dbReference>
<keyword evidence="6 9" id="KW-0238">DNA-binding</keyword>
<comment type="subcellular location">
    <subcellularLocation>
        <location evidence="1 9">Cytoplasm</location>
    </subcellularLocation>
</comment>
<dbReference type="Gene3D" id="1.10.443.10">
    <property type="entry name" value="Intergrase catalytic core"/>
    <property type="match status" value="1"/>
</dbReference>
<feature type="compositionally biased region" description="Low complexity" evidence="10">
    <location>
        <begin position="93"/>
        <end position="104"/>
    </location>
</feature>
<evidence type="ECO:0000256" key="5">
    <source>
        <dbReference type="ARBA" id="ARBA00022908"/>
    </source>
</evidence>
<protein>
    <recommendedName>
        <fullName evidence="9">Tyrosine recombinase XerC</fullName>
    </recommendedName>
</protein>
<name>A0ABP9U065_9MICO</name>
<dbReference type="InterPro" id="IPR023009">
    <property type="entry name" value="Tyrosine_recombinase_XerC/XerD"/>
</dbReference>
<comment type="caution">
    <text evidence="13">The sequence shown here is derived from an EMBL/GenBank/DDBJ whole genome shotgun (WGS) entry which is preliminary data.</text>
</comment>
<dbReference type="PROSITE" id="PS51900">
    <property type="entry name" value="CB"/>
    <property type="match status" value="1"/>
</dbReference>
<dbReference type="InterPro" id="IPR011010">
    <property type="entry name" value="DNA_brk_join_enz"/>
</dbReference>
<feature type="active site" evidence="9">
    <location>
        <position position="313"/>
    </location>
</feature>
<feature type="domain" description="Core-binding (CB)" evidence="12">
    <location>
        <begin position="18"/>
        <end position="166"/>
    </location>
</feature>
<dbReference type="Proteomes" id="UP001498935">
    <property type="component" value="Unassembled WGS sequence"/>
</dbReference>
<comment type="similarity">
    <text evidence="9">Belongs to the 'phage' integrase family. XerC subfamily.</text>
</comment>
<dbReference type="HAMAP" id="MF_01808">
    <property type="entry name" value="Recomb_XerC_XerD"/>
    <property type="match status" value="1"/>
</dbReference>
<keyword evidence="2 9" id="KW-0963">Cytoplasm</keyword>
<keyword evidence="8 9" id="KW-0131">Cell cycle</keyword>
<dbReference type="Pfam" id="PF00589">
    <property type="entry name" value="Phage_integrase"/>
    <property type="match status" value="1"/>
</dbReference>
<reference evidence="13 14" key="1">
    <citation type="submission" date="2024-02" db="EMBL/GenBank/DDBJ databases">
        <title>Characterization of antibiotic resistant novel bacterial strains and their environmental applications.</title>
        <authorList>
            <person name="Manzoor S."/>
            <person name="Abbas S."/>
            <person name="Arshad M."/>
            <person name="Li W.J."/>
            <person name="Ahmed I."/>
        </authorList>
    </citation>
    <scope>NUCLEOTIDE SEQUENCE [LARGE SCALE GENOMIC DNA]</scope>
    <source>
        <strain evidence="13 14">KACC 15558</strain>
    </source>
</reference>
<evidence type="ECO:0000256" key="3">
    <source>
        <dbReference type="ARBA" id="ARBA00022618"/>
    </source>
</evidence>
<gene>
    <name evidence="9" type="primary">xerC</name>
    <name evidence="13" type="ORF">KACC15558_12220</name>
</gene>
<evidence type="ECO:0000256" key="4">
    <source>
        <dbReference type="ARBA" id="ARBA00022829"/>
    </source>
</evidence>
<evidence type="ECO:0000256" key="1">
    <source>
        <dbReference type="ARBA" id="ARBA00004496"/>
    </source>
</evidence>
<dbReference type="Pfam" id="PF02899">
    <property type="entry name" value="Phage_int_SAM_1"/>
    <property type="match status" value="1"/>
</dbReference>
<keyword evidence="7 9" id="KW-0233">DNA recombination</keyword>
<dbReference type="SUPFAM" id="SSF56349">
    <property type="entry name" value="DNA breaking-rejoining enzymes"/>
    <property type="match status" value="2"/>
</dbReference>
<dbReference type="PROSITE" id="PS51898">
    <property type="entry name" value="TYR_RECOMBINASE"/>
    <property type="match status" value="1"/>
</dbReference>
<feature type="active site" evidence="9">
    <location>
        <position position="409"/>
    </location>
</feature>
<evidence type="ECO:0000256" key="9">
    <source>
        <dbReference type="HAMAP-Rule" id="MF_01808"/>
    </source>
</evidence>
<keyword evidence="5 9" id="KW-0229">DNA integration</keyword>
<accession>A0ABP9U065</accession>
<feature type="region of interest" description="Disordered" evidence="10">
    <location>
        <begin position="176"/>
        <end position="266"/>
    </location>
</feature>
<dbReference type="PANTHER" id="PTHR30349">
    <property type="entry name" value="PHAGE INTEGRASE-RELATED"/>
    <property type="match status" value="1"/>
</dbReference>
<sequence length="437" mass="46043">MEEAEALTAYPGTVTTTPRFPEVVDDYADHLRARDVSAHTRRAYVGDVGDFFAHAAHLPGRIASGESSDGGAAGARTAGTRADGAGTKGAGGAVADDASGTGADHVAGTEADGAVGTGTSQARIAVADISLDDLRSWLIALDDAGAAKSTVARKIAAVKSFFGYCVSVRGLPANPAARLRTPKKDSRLPTVLKPQQAANLVSAGSRDATGSTAESRMTKKPVVDVPGSAGSSGRRVRDEPGSHRRNAEHAGPEPARTGDDPASVDDGTAEALHARDSAVLEMLYATAVRVSELCGLDRSDIDHQRSMITVLGKGNKERRVPFGGPARDALERWLRLRERFATARSGDALFLGVRGGRIGARQVRELVHRYGALNPEAPDIGPHGLRHSAATHMLDNGADLRQIQELLGHSTLSSTQIYTHVSMQRLQETYRQAHPRA</sequence>
<evidence type="ECO:0000313" key="14">
    <source>
        <dbReference type="Proteomes" id="UP001498935"/>
    </source>
</evidence>
<dbReference type="InterPro" id="IPR004107">
    <property type="entry name" value="Integrase_SAM-like_N"/>
</dbReference>
<dbReference type="PANTHER" id="PTHR30349:SF77">
    <property type="entry name" value="TYROSINE RECOMBINASE XERC"/>
    <property type="match status" value="1"/>
</dbReference>
<comment type="subunit">
    <text evidence="9">Forms a cyclic heterotetrameric complex composed of two molecules of XerC and two molecules of XerD.</text>
</comment>
<dbReference type="InterPro" id="IPR044068">
    <property type="entry name" value="CB"/>
</dbReference>
<evidence type="ECO:0000259" key="11">
    <source>
        <dbReference type="PROSITE" id="PS51898"/>
    </source>
</evidence>
<organism evidence="13 14">
    <name type="scientific">Brevibacterium ammoniilyticum</name>
    <dbReference type="NCBI Taxonomy" id="1046555"/>
    <lineage>
        <taxon>Bacteria</taxon>
        <taxon>Bacillati</taxon>
        <taxon>Actinomycetota</taxon>
        <taxon>Actinomycetes</taxon>
        <taxon>Micrococcales</taxon>
        <taxon>Brevibacteriaceae</taxon>
        <taxon>Brevibacterium</taxon>
    </lineage>
</organism>
<feature type="domain" description="Tyr recombinase" evidence="11">
    <location>
        <begin position="242"/>
        <end position="431"/>
    </location>
</feature>
<evidence type="ECO:0000256" key="2">
    <source>
        <dbReference type="ARBA" id="ARBA00022490"/>
    </source>
</evidence>
<dbReference type="InterPro" id="IPR013762">
    <property type="entry name" value="Integrase-like_cat_sf"/>
</dbReference>
<feature type="compositionally biased region" description="Basic and acidic residues" evidence="10">
    <location>
        <begin position="235"/>
        <end position="259"/>
    </location>
</feature>
<proteinExistence type="inferred from homology"/>
<feature type="compositionally biased region" description="Low complexity" evidence="10">
    <location>
        <begin position="63"/>
        <end position="85"/>
    </location>
</feature>
<feature type="active site" evidence="9">
    <location>
        <position position="289"/>
    </location>
</feature>
<dbReference type="InterPro" id="IPR002104">
    <property type="entry name" value="Integrase_catalytic"/>
</dbReference>
<evidence type="ECO:0000256" key="7">
    <source>
        <dbReference type="ARBA" id="ARBA00023172"/>
    </source>
</evidence>
<evidence type="ECO:0000259" key="12">
    <source>
        <dbReference type="PROSITE" id="PS51900"/>
    </source>
</evidence>
<feature type="active site" description="O-(3'-phospho-DNA)-tyrosine intermediate" evidence="9">
    <location>
        <position position="418"/>
    </location>
</feature>
<keyword evidence="14" id="KW-1185">Reference proteome</keyword>
<dbReference type="InterPro" id="IPR050090">
    <property type="entry name" value="Tyrosine_recombinase_XerCD"/>
</dbReference>
<dbReference type="InterPro" id="IPR010998">
    <property type="entry name" value="Integrase_recombinase_N"/>
</dbReference>
<feature type="region of interest" description="Disordered" evidence="10">
    <location>
        <begin position="63"/>
        <end position="104"/>
    </location>
</feature>
<dbReference type="EMBL" id="BAABNP010000004">
    <property type="protein sequence ID" value="GAA5340182.1"/>
    <property type="molecule type" value="Genomic_DNA"/>
</dbReference>
<keyword evidence="4 9" id="KW-0159">Chromosome partition</keyword>
<evidence type="ECO:0000256" key="10">
    <source>
        <dbReference type="SAM" id="MobiDB-lite"/>
    </source>
</evidence>